<evidence type="ECO:0000256" key="2">
    <source>
        <dbReference type="ARBA" id="ARBA00009677"/>
    </source>
</evidence>
<keyword evidence="8" id="KW-1185">Reference proteome</keyword>
<evidence type="ECO:0000256" key="6">
    <source>
        <dbReference type="PIRNR" id="PIRNR002889"/>
    </source>
</evidence>
<evidence type="ECO:0000256" key="1">
    <source>
        <dbReference type="ARBA" id="ARBA00004117"/>
    </source>
</evidence>
<comment type="subunit">
    <text evidence="6">The basal body constitutes a major portion of the flagellar organelle and consists of a number of rings mounted on a central rod.</text>
</comment>
<keyword evidence="4 6" id="KW-0975">Bacterial flagellum</keyword>
<protein>
    <recommendedName>
        <fullName evidence="3 6">Flagellar basal body rod protein FlgB</fullName>
    </recommendedName>
</protein>
<gene>
    <name evidence="7" type="ORF">NSPZN2_40600</name>
</gene>
<keyword evidence="7" id="KW-0969">Cilium</keyword>
<evidence type="ECO:0000256" key="3">
    <source>
        <dbReference type="ARBA" id="ARBA00014376"/>
    </source>
</evidence>
<evidence type="ECO:0000313" key="8">
    <source>
        <dbReference type="Proteomes" id="UP000675880"/>
    </source>
</evidence>
<keyword evidence="7" id="KW-0282">Flagellum</keyword>
<dbReference type="EMBL" id="CAJNBJ010000017">
    <property type="protein sequence ID" value="CAE6777714.1"/>
    <property type="molecule type" value="Genomic_DNA"/>
</dbReference>
<evidence type="ECO:0000256" key="5">
    <source>
        <dbReference type="ARBA" id="ARBA00024934"/>
    </source>
</evidence>
<comment type="caution">
    <text evidence="7">The sequence shown here is derived from an EMBL/GenBank/DDBJ whole genome shotgun (WGS) entry which is preliminary data.</text>
</comment>
<dbReference type="PIRSF" id="PIRSF002889">
    <property type="entry name" value="Rod_FlgB"/>
    <property type="match status" value="1"/>
</dbReference>
<comment type="function">
    <text evidence="5 6">Structural component of flagellum, the bacterial motility apparatus. Part of the rod structure of flagellar basal body.</text>
</comment>
<evidence type="ECO:0000313" key="7">
    <source>
        <dbReference type="EMBL" id="CAE6777714.1"/>
    </source>
</evidence>
<comment type="similarity">
    <text evidence="2 6">Belongs to the flagella basal body rod proteins family.</text>
</comment>
<name>A0ABM8RY22_9BACT</name>
<keyword evidence="7" id="KW-0966">Cell projection</keyword>
<organism evidence="7 8">
    <name type="scientific">Nitrospira defluvii</name>
    <dbReference type="NCBI Taxonomy" id="330214"/>
    <lineage>
        <taxon>Bacteria</taxon>
        <taxon>Pseudomonadati</taxon>
        <taxon>Nitrospirota</taxon>
        <taxon>Nitrospiria</taxon>
        <taxon>Nitrospirales</taxon>
        <taxon>Nitrospiraceae</taxon>
        <taxon>Nitrospira</taxon>
    </lineage>
</organism>
<reference evidence="7 8" key="1">
    <citation type="submission" date="2021-02" db="EMBL/GenBank/DDBJ databases">
        <authorList>
            <person name="Han P."/>
        </authorList>
    </citation>
    <scope>NUCLEOTIDE SEQUENCE [LARGE SCALE GENOMIC DNA]</scope>
    <source>
        <strain evidence="7">Candidatus Nitrospira sp. ZN2</strain>
    </source>
</reference>
<comment type="subcellular location">
    <subcellularLocation>
        <location evidence="1 6">Bacterial flagellum basal body</location>
    </subcellularLocation>
</comment>
<dbReference type="InterPro" id="IPR006300">
    <property type="entry name" value="FlgB"/>
</dbReference>
<evidence type="ECO:0000256" key="4">
    <source>
        <dbReference type="ARBA" id="ARBA00023143"/>
    </source>
</evidence>
<dbReference type="NCBIfam" id="TIGR01396">
    <property type="entry name" value="FlgB"/>
    <property type="match status" value="1"/>
</dbReference>
<dbReference type="Proteomes" id="UP000675880">
    <property type="component" value="Unassembled WGS sequence"/>
</dbReference>
<accession>A0ABM8RY22</accession>
<sequence>MTIFDRTMQLLERSLDLRGARQQVIAANIANEETPKYRATDLNFGQALANAQQGKLPITLVSTHQHHIGPKGNGFQRVTGRLEEVPAGDLPLDANSVNIELEMAKMSDNAQQYNTAATIISMRLRQLLSAIREGR</sequence>
<dbReference type="RefSeq" id="WP_213043401.1">
    <property type="nucleotide sequence ID" value="NZ_CAJNBJ010000017.1"/>
</dbReference>
<proteinExistence type="inferred from homology"/>